<dbReference type="InterPro" id="IPR005790">
    <property type="entry name" value="DNA_polIII_delta"/>
</dbReference>
<dbReference type="Gene3D" id="3.40.50.300">
    <property type="entry name" value="P-loop containing nucleotide triphosphate hydrolases"/>
    <property type="match status" value="1"/>
</dbReference>
<dbReference type="InterPro" id="IPR027417">
    <property type="entry name" value="P-loop_NTPase"/>
</dbReference>
<keyword evidence="4" id="KW-0548">Nucleotidyltransferase</keyword>
<dbReference type="FunFam" id="1.20.272.10:FF:000008">
    <property type="entry name" value="DNA polymerase III, delta subunit"/>
    <property type="match status" value="1"/>
</dbReference>
<dbReference type="Gene3D" id="1.20.272.10">
    <property type="match status" value="1"/>
</dbReference>
<evidence type="ECO:0000313" key="13">
    <source>
        <dbReference type="Proteomes" id="UP000252199"/>
    </source>
</evidence>
<dbReference type="InterPro" id="IPR010372">
    <property type="entry name" value="DNA_pol3_delta_N"/>
</dbReference>
<protein>
    <recommendedName>
        <fullName evidence="2 9">DNA polymerase III subunit delta</fullName>
        <ecNumber evidence="1 9">2.7.7.7</ecNumber>
    </recommendedName>
</protein>
<dbReference type="RefSeq" id="WP_113610514.1">
    <property type="nucleotide sequence ID" value="NZ_CAWQMY010000116.1"/>
</dbReference>
<evidence type="ECO:0000313" key="12">
    <source>
        <dbReference type="EMBL" id="RBM68242.1"/>
    </source>
</evidence>
<reference evidence="12 13" key="1">
    <citation type="submission" date="2018-06" db="EMBL/GenBank/DDBJ databases">
        <title>Draft genome sequences of nine Vibrio sp. clinical isolates from across the United States representing the closest known relative of Vibrio cholerae.</title>
        <authorList>
            <person name="Islam M.T."/>
            <person name="Liang K."/>
            <person name="Im M.S."/>
            <person name="Winkjer J."/>
            <person name="Busby S."/>
            <person name="Batra D."/>
            <person name="Rowe L."/>
            <person name="Tarr C.L."/>
            <person name="Boucher Y."/>
        </authorList>
    </citation>
    <scope>NUCLEOTIDE SEQUENCE [LARGE SCALE GENOMIC DNA]</scope>
    <source>
        <strain evidence="12 13">2017V-1110</strain>
    </source>
</reference>
<organism evidence="12 13">
    <name type="scientific">Vibrio paracholerae</name>
    <dbReference type="NCBI Taxonomy" id="650003"/>
    <lineage>
        <taxon>Bacteria</taxon>
        <taxon>Pseudomonadati</taxon>
        <taxon>Pseudomonadota</taxon>
        <taxon>Gammaproteobacteria</taxon>
        <taxon>Vibrionales</taxon>
        <taxon>Vibrionaceae</taxon>
        <taxon>Vibrio</taxon>
    </lineage>
</organism>
<dbReference type="InterPro" id="IPR032780">
    <property type="entry name" value="DNA_pol3_delt_C"/>
</dbReference>
<dbReference type="Gene3D" id="1.10.8.60">
    <property type="match status" value="1"/>
</dbReference>
<evidence type="ECO:0000256" key="2">
    <source>
        <dbReference type="ARBA" id="ARBA00017703"/>
    </source>
</evidence>
<dbReference type="Pfam" id="PF06144">
    <property type="entry name" value="DNA_pol3_delta"/>
    <property type="match status" value="1"/>
</dbReference>
<accession>A0ABD7G339</accession>
<evidence type="ECO:0000256" key="1">
    <source>
        <dbReference type="ARBA" id="ARBA00012417"/>
    </source>
</evidence>
<evidence type="ECO:0000256" key="7">
    <source>
        <dbReference type="ARBA" id="ARBA00034754"/>
    </source>
</evidence>
<dbReference type="SUPFAM" id="SSF52540">
    <property type="entry name" value="P-loop containing nucleoside triphosphate hydrolases"/>
    <property type="match status" value="1"/>
</dbReference>
<evidence type="ECO:0000259" key="11">
    <source>
        <dbReference type="Pfam" id="PF14840"/>
    </source>
</evidence>
<gene>
    <name evidence="12" type="ORF">DLR72_08435</name>
</gene>
<evidence type="ECO:0000259" key="10">
    <source>
        <dbReference type="Pfam" id="PF06144"/>
    </source>
</evidence>
<proteinExistence type="inferred from homology"/>
<comment type="catalytic activity">
    <reaction evidence="8">
        <text>DNA(n) + a 2'-deoxyribonucleoside 5'-triphosphate = DNA(n+1) + diphosphate</text>
        <dbReference type="Rhea" id="RHEA:22508"/>
        <dbReference type="Rhea" id="RHEA-COMP:17339"/>
        <dbReference type="Rhea" id="RHEA-COMP:17340"/>
        <dbReference type="ChEBI" id="CHEBI:33019"/>
        <dbReference type="ChEBI" id="CHEBI:61560"/>
        <dbReference type="ChEBI" id="CHEBI:173112"/>
        <dbReference type="EC" id="2.7.7.7"/>
    </reaction>
</comment>
<dbReference type="NCBIfam" id="TIGR01128">
    <property type="entry name" value="holA"/>
    <property type="match status" value="1"/>
</dbReference>
<dbReference type="GO" id="GO:0009360">
    <property type="term" value="C:DNA polymerase III complex"/>
    <property type="evidence" value="ECO:0007669"/>
    <property type="project" value="UniProtKB-UniRule"/>
</dbReference>
<evidence type="ECO:0000256" key="8">
    <source>
        <dbReference type="ARBA" id="ARBA00049244"/>
    </source>
</evidence>
<dbReference type="PANTHER" id="PTHR34388:SF1">
    <property type="entry name" value="DNA POLYMERASE III SUBUNIT DELTA"/>
    <property type="match status" value="1"/>
</dbReference>
<evidence type="ECO:0000256" key="4">
    <source>
        <dbReference type="ARBA" id="ARBA00022695"/>
    </source>
</evidence>
<comment type="caution">
    <text evidence="12">The sequence shown here is derived from an EMBL/GenBank/DDBJ whole genome shotgun (WGS) entry which is preliminary data.</text>
</comment>
<dbReference type="FunFam" id="3.40.50.300:FF:001093">
    <property type="entry name" value="DNA polymerase III subunit delta"/>
    <property type="match status" value="1"/>
</dbReference>
<evidence type="ECO:0000256" key="5">
    <source>
        <dbReference type="ARBA" id="ARBA00022705"/>
    </source>
</evidence>
<keyword evidence="3" id="KW-0808">Transferase</keyword>
<dbReference type="CDD" id="cd18138">
    <property type="entry name" value="HLD_clamp_pol_III_delta"/>
    <property type="match status" value="1"/>
</dbReference>
<comment type="similarity">
    <text evidence="7">Belongs to the DNA polymerase HolA subunit family.</text>
</comment>
<dbReference type="Proteomes" id="UP000252199">
    <property type="component" value="Unassembled WGS sequence"/>
</dbReference>
<evidence type="ECO:0000256" key="6">
    <source>
        <dbReference type="ARBA" id="ARBA00022932"/>
    </source>
</evidence>
<dbReference type="GO" id="GO:0003887">
    <property type="term" value="F:DNA-directed DNA polymerase activity"/>
    <property type="evidence" value="ECO:0007669"/>
    <property type="project" value="UniProtKB-UniRule"/>
</dbReference>
<keyword evidence="5" id="KW-0235">DNA replication</keyword>
<dbReference type="GO" id="GO:0006260">
    <property type="term" value="P:DNA replication"/>
    <property type="evidence" value="ECO:0007669"/>
    <property type="project" value="UniProtKB-UniRule"/>
</dbReference>
<name>A0ABD7G339_9VIBR</name>
<dbReference type="EMBL" id="QKKU01000051">
    <property type="protein sequence ID" value="RBM68242.1"/>
    <property type="molecule type" value="Genomic_DNA"/>
</dbReference>
<dbReference type="EC" id="2.7.7.7" evidence="1 9"/>
<dbReference type="InterPro" id="IPR008921">
    <property type="entry name" value="DNA_pol3_clamp-load_cplx_C"/>
</dbReference>
<dbReference type="Pfam" id="PF14840">
    <property type="entry name" value="DNA_pol3_delt_C"/>
    <property type="match status" value="1"/>
</dbReference>
<dbReference type="PANTHER" id="PTHR34388">
    <property type="entry name" value="DNA POLYMERASE III SUBUNIT DELTA"/>
    <property type="match status" value="1"/>
</dbReference>
<evidence type="ECO:0000256" key="9">
    <source>
        <dbReference type="NCBIfam" id="TIGR01128"/>
    </source>
</evidence>
<feature type="domain" description="DNA polymerase III delta N-terminal" evidence="10">
    <location>
        <begin position="20"/>
        <end position="138"/>
    </location>
</feature>
<evidence type="ECO:0000256" key="3">
    <source>
        <dbReference type="ARBA" id="ARBA00022679"/>
    </source>
</evidence>
<keyword evidence="6" id="KW-0239">DNA-directed DNA polymerase</keyword>
<sequence length="344" mass="39402">MRIYAEKLAESLHKTLYPIYLVFGNEPLLIQEAKTAIEKVAQAQGFLEKHRFSADAGLDWNTVYDCCQALSLFSSRQLIEIEIPESGVNAQTAKELSSLAGQLHQDILLLVIGPKLTKAQENAAWLKPLAQQACWVNCLTPELSRLPQFVQQRCFALGLKPDAEAVQMLAQWHEGNLFALAQSLEKLALLYPDGLLTLVRLEESLNRHNHFTPYHWMDALLEGKANRAQRILRQLMLEESEPIILIRTAQKELIQLLKWQQERQHQQLGNLGSLFDRYRVWQNRRPLYSAALQRLPSRNLLRLVGILTQAELLAKTQYEQPVWPILQQLSLECCNPRANLPLPH</sequence>
<feature type="domain" description="DNA polymerase III subunit delta C-terminal" evidence="11">
    <location>
        <begin position="213"/>
        <end position="335"/>
    </location>
</feature>
<dbReference type="AlphaFoldDB" id="A0ABD7G339"/>
<dbReference type="SUPFAM" id="SSF48019">
    <property type="entry name" value="post-AAA+ oligomerization domain-like"/>
    <property type="match status" value="1"/>
</dbReference>